<evidence type="ECO:0000313" key="4">
    <source>
        <dbReference type="RefSeq" id="XP_052115570.1"/>
    </source>
</evidence>
<reference evidence="3" key="1">
    <citation type="journal article" date="2016" name="Nat. Genet.">
        <title>The genome sequences of Arachis duranensis and Arachis ipaensis, the diploid ancestors of cultivated peanut.</title>
        <authorList>
            <person name="Bertioli D.J."/>
            <person name="Cannon S.B."/>
            <person name="Froenicke L."/>
            <person name="Huang G."/>
            <person name="Farmer A.D."/>
            <person name="Cannon E.K."/>
            <person name="Liu X."/>
            <person name="Gao D."/>
            <person name="Clevenger J."/>
            <person name="Dash S."/>
            <person name="Ren L."/>
            <person name="Moretzsohn M.C."/>
            <person name="Shirasawa K."/>
            <person name="Huang W."/>
            <person name="Vidigal B."/>
            <person name="Abernathy B."/>
            <person name="Chu Y."/>
            <person name="Niederhuth C.E."/>
            <person name="Umale P."/>
            <person name="Araujo A.C."/>
            <person name="Kozik A."/>
            <person name="Kim K.D."/>
            <person name="Burow M.D."/>
            <person name="Varshney R.K."/>
            <person name="Wang X."/>
            <person name="Zhang X."/>
            <person name="Barkley N."/>
            <person name="Guimaraes P.M."/>
            <person name="Isobe S."/>
            <person name="Guo B."/>
            <person name="Liao B."/>
            <person name="Stalker H.T."/>
            <person name="Schmitz R.J."/>
            <person name="Scheffler B.E."/>
            <person name="Leal-Bertioli S.C."/>
            <person name="Xun X."/>
            <person name="Jackson S.A."/>
            <person name="Michelmore R."/>
            <person name="Ozias-Akins P."/>
        </authorList>
    </citation>
    <scope>NUCLEOTIDE SEQUENCE [LARGE SCALE GENOMIC DNA]</scope>
    <source>
        <strain evidence="3">cv. V14167</strain>
    </source>
</reference>
<feature type="domain" description="COI1 F-box" evidence="2">
    <location>
        <begin position="35"/>
        <end position="74"/>
    </location>
</feature>
<keyword evidence="1" id="KW-0472">Membrane</keyword>
<reference evidence="4" key="2">
    <citation type="submission" date="2025-08" db="UniProtKB">
        <authorList>
            <consortium name="RefSeq"/>
        </authorList>
    </citation>
    <scope>IDENTIFICATION</scope>
    <source>
        <tissue evidence="4">Whole plant</tissue>
    </source>
</reference>
<feature type="transmembrane region" description="Helical" evidence="1">
    <location>
        <begin position="182"/>
        <end position="208"/>
    </location>
</feature>
<name>A0A9C6TKA4_ARADU</name>
<dbReference type="InterPro" id="IPR021924">
    <property type="entry name" value="DUF3537"/>
</dbReference>
<dbReference type="SUPFAM" id="SSF52047">
    <property type="entry name" value="RNI-like"/>
    <property type="match status" value="1"/>
</dbReference>
<keyword evidence="1" id="KW-0812">Transmembrane</keyword>
<evidence type="ECO:0000256" key="1">
    <source>
        <dbReference type="SAM" id="Phobius"/>
    </source>
</evidence>
<dbReference type="PANTHER" id="PTHR31963">
    <property type="entry name" value="RAS GUANINE NUCLEOTIDE EXCHANGE FACTOR K"/>
    <property type="match status" value="1"/>
</dbReference>
<dbReference type="Pfam" id="PF12056">
    <property type="entry name" value="DUF3537"/>
    <property type="match status" value="1"/>
</dbReference>
<dbReference type="Pfam" id="PF18511">
    <property type="entry name" value="F-box_5"/>
    <property type="match status" value="1"/>
</dbReference>
<dbReference type="AlphaFoldDB" id="A0A9C6TKA4"/>
<protein>
    <submittedName>
        <fullName evidence="4">Transport inhibitor response 1-like protein Os04g0395600 isoform X5</fullName>
    </submittedName>
</protein>
<dbReference type="FunFam" id="1.20.1280.50:FF:000006">
    <property type="entry name" value="Transport inhibitor response 1"/>
    <property type="match status" value="1"/>
</dbReference>
<evidence type="ECO:0000313" key="3">
    <source>
        <dbReference type="Proteomes" id="UP000515211"/>
    </source>
</evidence>
<dbReference type="Gene3D" id="1.20.1280.50">
    <property type="match status" value="1"/>
</dbReference>
<sequence length="223" mass="25373">MIFQFLVFPFTALSFFFAATSCCSVIVILLRGSSCFPNEVLERVIGMLKSRKDKSSVSLVCKEWYNAERWSRRNVFIELRLKRMTVIDESLKFLVRSFPNFKAISLQNCDGFSTDGLAAIAADCKTLVFLVLCVLFRLTCELQRLRFEGVHKLFEGCSSDASLIFGEHVRIRKQLWLTSHRYRFFIIGCLVTITVSQLGALLLVLASISDKTFFNSGDLLQCS</sequence>
<keyword evidence="3" id="KW-1185">Reference proteome</keyword>
<feature type="transmembrane region" description="Helical" evidence="1">
    <location>
        <begin position="116"/>
        <end position="136"/>
    </location>
</feature>
<keyword evidence="1" id="KW-1133">Transmembrane helix</keyword>
<dbReference type="CDD" id="cd22159">
    <property type="entry name" value="F-box_AtTIR1-like"/>
    <property type="match status" value="1"/>
</dbReference>
<dbReference type="GeneID" id="107478893"/>
<gene>
    <name evidence="4" type="primary">LOC107478893</name>
</gene>
<dbReference type="RefSeq" id="XP_052115570.1">
    <property type="nucleotide sequence ID" value="XM_052259610.1"/>
</dbReference>
<evidence type="ECO:0000259" key="2">
    <source>
        <dbReference type="Pfam" id="PF18511"/>
    </source>
</evidence>
<dbReference type="Proteomes" id="UP000515211">
    <property type="component" value="Chromosome 3"/>
</dbReference>
<dbReference type="InterPro" id="IPR041567">
    <property type="entry name" value="COI1_F-box"/>
</dbReference>
<dbReference type="PANTHER" id="PTHR31963:SF4">
    <property type="entry name" value="GUSTATORY RECEPTOR"/>
    <property type="match status" value="1"/>
</dbReference>
<organism evidence="3 4">
    <name type="scientific">Arachis duranensis</name>
    <name type="common">Wild peanut</name>
    <dbReference type="NCBI Taxonomy" id="130453"/>
    <lineage>
        <taxon>Eukaryota</taxon>
        <taxon>Viridiplantae</taxon>
        <taxon>Streptophyta</taxon>
        <taxon>Embryophyta</taxon>
        <taxon>Tracheophyta</taxon>
        <taxon>Spermatophyta</taxon>
        <taxon>Magnoliopsida</taxon>
        <taxon>eudicotyledons</taxon>
        <taxon>Gunneridae</taxon>
        <taxon>Pentapetalae</taxon>
        <taxon>rosids</taxon>
        <taxon>fabids</taxon>
        <taxon>Fabales</taxon>
        <taxon>Fabaceae</taxon>
        <taxon>Papilionoideae</taxon>
        <taxon>50 kb inversion clade</taxon>
        <taxon>dalbergioids sensu lato</taxon>
        <taxon>Dalbergieae</taxon>
        <taxon>Pterocarpus clade</taxon>
        <taxon>Arachis</taxon>
    </lineage>
</organism>
<proteinExistence type="predicted"/>
<accession>A0A9C6TKA4</accession>